<dbReference type="Pfam" id="PF00392">
    <property type="entry name" value="GntR"/>
    <property type="match status" value="1"/>
</dbReference>
<evidence type="ECO:0000313" key="6">
    <source>
        <dbReference type="Proteomes" id="UP001144805"/>
    </source>
</evidence>
<sequence length="238" mass="26364">MVDLQLKPARREKLADILYGQILEQIVSGTFAAGDRLPSENDICKAFEVSRPVVREALQRLQADGLVIARQGAGTFVSHKPPGGLLASTPPEQVASVLRVTEVRIALETECARLAAERRSSGELAEIEARLAAFEQALLSGEAGLEEDFAFHLAIANATGNEVFPAVLESLKGRIEDWMRSALNMTRLGSEERRRTIVEEHRNIVDAIARQQADQAALYTKFHLVEARRRLTDARRDR</sequence>
<dbReference type="SMART" id="SM00895">
    <property type="entry name" value="FCD"/>
    <property type="match status" value="1"/>
</dbReference>
<evidence type="ECO:0000259" key="4">
    <source>
        <dbReference type="PROSITE" id="PS50949"/>
    </source>
</evidence>
<dbReference type="PANTHER" id="PTHR43537:SF5">
    <property type="entry name" value="UXU OPERON TRANSCRIPTIONAL REGULATOR"/>
    <property type="match status" value="1"/>
</dbReference>
<organism evidence="5 6">
    <name type="scientific">Kaistia nematophila</name>
    <dbReference type="NCBI Taxonomy" id="2994654"/>
    <lineage>
        <taxon>Bacteria</taxon>
        <taxon>Pseudomonadati</taxon>
        <taxon>Pseudomonadota</taxon>
        <taxon>Alphaproteobacteria</taxon>
        <taxon>Hyphomicrobiales</taxon>
        <taxon>Kaistiaceae</taxon>
        <taxon>Kaistia</taxon>
    </lineage>
</organism>
<dbReference type="EMBL" id="JAPKNK010000016">
    <property type="protein sequence ID" value="MCX5572217.1"/>
    <property type="molecule type" value="Genomic_DNA"/>
</dbReference>
<dbReference type="RefSeq" id="WP_266341179.1">
    <property type="nucleotide sequence ID" value="NZ_JAPKNK010000016.1"/>
</dbReference>
<dbReference type="InterPro" id="IPR000524">
    <property type="entry name" value="Tscrpt_reg_HTH_GntR"/>
</dbReference>
<accession>A0A9X3E6J2</accession>
<dbReference type="PROSITE" id="PS50949">
    <property type="entry name" value="HTH_GNTR"/>
    <property type="match status" value="1"/>
</dbReference>
<dbReference type="InterPro" id="IPR011711">
    <property type="entry name" value="GntR_C"/>
</dbReference>
<protein>
    <submittedName>
        <fullName evidence="5">FadR/GntR family transcriptional regulator</fullName>
    </submittedName>
</protein>
<dbReference type="PANTHER" id="PTHR43537">
    <property type="entry name" value="TRANSCRIPTIONAL REGULATOR, GNTR FAMILY"/>
    <property type="match status" value="1"/>
</dbReference>
<dbReference type="SUPFAM" id="SSF46785">
    <property type="entry name" value="Winged helix' DNA-binding domain"/>
    <property type="match status" value="1"/>
</dbReference>
<keyword evidence="6" id="KW-1185">Reference proteome</keyword>
<dbReference type="SUPFAM" id="SSF48008">
    <property type="entry name" value="GntR ligand-binding domain-like"/>
    <property type="match status" value="1"/>
</dbReference>
<gene>
    <name evidence="5" type="ORF">OSH07_23650</name>
</gene>
<dbReference type="GO" id="GO:0003677">
    <property type="term" value="F:DNA binding"/>
    <property type="evidence" value="ECO:0007669"/>
    <property type="project" value="UniProtKB-KW"/>
</dbReference>
<dbReference type="InterPro" id="IPR036388">
    <property type="entry name" value="WH-like_DNA-bd_sf"/>
</dbReference>
<keyword evidence="1" id="KW-0805">Transcription regulation</keyword>
<name>A0A9X3E6J2_9HYPH</name>
<dbReference type="Gene3D" id="1.20.120.530">
    <property type="entry name" value="GntR ligand-binding domain-like"/>
    <property type="match status" value="1"/>
</dbReference>
<keyword evidence="2" id="KW-0238">DNA-binding</keyword>
<dbReference type="GO" id="GO:0003700">
    <property type="term" value="F:DNA-binding transcription factor activity"/>
    <property type="evidence" value="ECO:0007669"/>
    <property type="project" value="InterPro"/>
</dbReference>
<dbReference type="InterPro" id="IPR036390">
    <property type="entry name" value="WH_DNA-bd_sf"/>
</dbReference>
<evidence type="ECO:0000256" key="1">
    <source>
        <dbReference type="ARBA" id="ARBA00023015"/>
    </source>
</evidence>
<evidence type="ECO:0000313" key="5">
    <source>
        <dbReference type="EMBL" id="MCX5572217.1"/>
    </source>
</evidence>
<evidence type="ECO:0000256" key="3">
    <source>
        <dbReference type="ARBA" id="ARBA00023163"/>
    </source>
</evidence>
<dbReference type="AlphaFoldDB" id="A0A9X3E6J2"/>
<dbReference type="Proteomes" id="UP001144805">
    <property type="component" value="Unassembled WGS sequence"/>
</dbReference>
<dbReference type="PRINTS" id="PR00035">
    <property type="entry name" value="HTHGNTR"/>
</dbReference>
<evidence type="ECO:0000256" key="2">
    <source>
        <dbReference type="ARBA" id="ARBA00023125"/>
    </source>
</evidence>
<keyword evidence="3" id="KW-0804">Transcription</keyword>
<proteinExistence type="predicted"/>
<dbReference type="SMART" id="SM00345">
    <property type="entry name" value="HTH_GNTR"/>
    <property type="match status" value="1"/>
</dbReference>
<feature type="domain" description="HTH gntR-type" evidence="4">
    <location>
        <begin position="12"/>
        <end position="80"/>
    </location>
</feature>
<dbReference type="InterPro" id="IPR008920">
    <property type="entry name" value="TF_FadR/GntR_C"/>
</dbReference>
<dbReference type="CDD" id="cd07377">
    <property type="entry name" value="WHTH_GntR"/>
    <property type="match status" value="1"/>
</dbReference>
<dbReference type="Gene3D" id="1.10.10.10">
    <property type="entry name" value="Winged helix-like DNA-binding domain superfamily/Winged helix DNA-binding domain"/>
    <property type="match status" value="1"/>
</dbReference>
<comment type="caution">
    <text evidence="5">The sequence shown here is derived from an EMBL/GenBank/DDBJ whole genome shotgun (WGS) entry which is preliminary data.</text>
</comment>
<reference evidence="5" key="1">
    <citation type="submission" date="2022-11" db="EMBL/GenBank/DDBJ databases">
        <title>Biodiversity and phylogenetic relationships of bacteria.</title>
        <authorList>
            <person name="Machado R.A.R."/>
            <person name="Bhat A."/>
            <person name="Loulou A."/>
            <person name="Kallel S."/>
        </authorList>
    </citation>
    <scope>NUCLEOTIDE SEQUENCE</scope>
    <source>
        <strain evidence="5">K-TC2</strain>
    </source>
</reference>
<dbReference type="Pfam" id="PF07729">
    <property type="entry name" value="FCD"/>
    <property type="match status" value="1"/>
</dbReference>